<dbReference type="InterPro" id="IPR006680">
    <property type="entry name" value="Amidohydro-rel"/>
</dbReference>
<dbReference type="RefSeq" id="WP_178200782.1">
    <property type="nucleotide sequence ID" value="NZ_CALVCM010000002.1"/>
</dbReference>
<feature type="domain" description="Amidohydrolase-related" evidence="2">
    <location>
        <begin position="45"/>
        <end position="241"/>
    </location>
</feature>
<evidence type="ECO:0000256" key="1">
    <source>
        <dbReference type="ARBA" id="ARBA00023239"/>
    </source>
</evidence>
<evidence type="ECO:0000259" key="2">
    <source>
        <dbReference type="Pfam" id="PF04909"/>
    </source>
</evidence>
<dbReference type="Proteomes" id="UP001524435">
    <property type="component" value="Unassembled WGS sequence"/>
</dbReference>
<dbReference type="SUPFAM" id="SSF51556">
    <property type="entry name" value="Metallo-dependent hydrolases"/>
    <property type="match status" value="1"/>
</dbReference>
<sequence>MIKYDIHAHMGKTSSGEQNDADGLIADMERYGIAITGISSLSGVDNRVQNDLVYEAHLRYPGRIYPYAFINPKAADAHREIDLCLGERGYKAVKFMPWKSGYYADNTPQIDEMLDHIEQYGVHVQVHVGTSPLCTPFVWIRYAKKHPNLRFLFTHMGCREFGYSVMEAVKDVPNIYLETSVIYERDVLTKVKDAVGAKRIVFGTDWPYKSVACEIEKIYQMGFSEEELEYVFHKNAESLWKVQKGS</sequence>
<dbReference type="EMBL" id="JANGCH010000005">
    <property type="protein sequence ID" value="MCQ5121645.1"/>
    <property type="molecule type" value="Genomic_DNA"/>
</dbReference>
<dbReference type="PANTHER" id="PTHR21240">
    <property type="entry name" value="2-AMINO-3-CARBOXYLMUCONATE-6-SEMIALDEHYDE DECARBOXYLASE"/>
    <property type="match status" value="1"/>
</dbReference>
<gene>
    <name evidence="3" type="ORF">NE663_05140</name>
</gene>
<name>A0ABT1SLU5_9FIRM</name>
<comment type="caution">
    <text evidence="3">The sequence shown here is derived from an EMBL/GenBank/DDBJ whole genome shotgun (WGS) entry which is preliminary data.</text>
</comment>
<accession>A0ABT1SLU5</accession>
<dbReference type="InterPro" id="IPR032466">
    <property type="entry name" value="Metal_Hydrolase"/>
</dbReference>
<organism evidence="3 4">
    <name type="scientific">Massilicoli timonensis</name>
    <dbReference type="NCBI Taxonomy" id="2015901"/>
    <lineage>
        <taxon>Bacteria</taxon>
        <taxon>Bacillati</taxon>
        <taxon>Bacillota</taxon>
        <taxon>Erysipelotrichia</taxon>
        <taxon>Erysipelotrichales</taxon>
        <taxon>Erysipelotrichaceae</taxon>
        <taxon>Massilicoli</taxon>
    </lineage>
</organism>
<reference evidence="3 4" key="1">
    <citation type="submission" date="2022-06" db="EMBL/GenBank/DDBJ databases">
        <title>Isolation of gut microbiota from human fecal samples.</title>
        <authorList>
            <person name="Pamer E.G."/>
            <person name="Barat B."/>
            <person name="Waligurski E."/>
            <person name="Medina S."/>
            <person name="Paddock L."/>
            <person name="Mostad J."/>
        </authorList>
    </citation>
    <scope>NUCLEOTIDE SEQUENCE [LARGE SCALE GENOMIC DNA]</scope>
    <source>
        <strain evidence="3 4">DFI.6.1</strain>
    </source>
</reference>
<dbReference type="PANTHER" id="PTHR21240:SF28">
    <property type="entry name" value="ISO-OROTATE DECARBOXYLASE (EUROFUNG)"/>
    <property type="match status" value="1"/>
</dbReference>
<keyword evidence="1" id="KW-0456">Lyase</keyword>
<evidence type="ECO:0000313" key="3">
    <source>
        <dbReference type="EMBL" id="MCQ5121645.1"/>
    </source>
</evidence>
<dbReference type="Gene3D" id="3.20.20.140">
    <property type="entry name" value="Metal-dependent hydrolases"/>
    <property type="match status" value="1"/>
</dbReference>
<proteinExistence type="predicted"/>
<evidence type="ECO:0000313" key="4">
    <source>
        <dbReference type="Proteomes" id="UP001524435"/>
    </source>
</evidence>
<protein>
    <submittedName>
        <fullName evidence="3">Amidohydrolase</fullName>
    </submittedName>
</protein>
<dbReference type="InterPro" id="IPR032465">
    <property type="entry name" value="ACMSD"/>
</dbReference>
<dbReference type="Pfam" id="PF04909">
    <property type="entry name" value="Amidohydro_2"/>
    <property type="match status" value="1"/>
</dbReference>
<keyword evidence="4" id="KW-1185">Reference proteome</keyword>